<dbReference type="InterPro" id="IPR011006">
    <property type="entry name" value="CheY-like_superfamily"/>
</dbReference>
<dbReference type="RefSeq" id="WP_323304168.1">
    <property type="nucleotide sequence ID" value="NZ_JAYGHX010000001.1"/>
</dbReference>
<organism evidence="5 6">
    <name type="scientific">Cyanobium gracile UHCC 0139</name>
    <dbReference type="NCBI Taxonomy" id="3110308"/>
    <lineage>
        <taxon>Bacteria</taxon>
        <taxon>Bacillati</taxon>
        <taxon>Cyanobacteriota</taxon>
        <taxon>Cyanophyceae</taxon>
        <taxon>Synechococcales</taxon>
        <taxon>Prochlorococcaceae</taxon>
        <taxon>Cyanobium</taxon>
    </lineage>
</organism>
<reference evidence="5 6" key="1">
    <citation type="submission" date="2023-12" db="EMBL/GenBank/DDBJ databases">
        <title>Baltic Sea Cyanobacteria.</title>
        <authorList>
            <person name="Delbaje E."/>
            <person name="Fewer D.P."/>
            <person name="Shishido T.K."/>
        </authorList>
    </citation>
    <scope>NUCLEOTIDE SEQUENCE [LARGE SCALE GENOMIC DNA]</scope>
    <source>
        <strain evidence="5 6">UHCC 0139</strain>
    </source>
</reference>
<comment type="caution">
    <text evidence="5">The sequence shown here is derived from an EMBL/GenBank/DDBJ whole genome shotgun (WGS) entry which is preliminary data.</text>
</comment>
<dbReference type="InterPro" id="IPR000792">
    <property type="entry name" value="Tscrpt_reg_LuxR_C"/>
</dbReference>
<dbReference type="Proteomes" id="UP001304461">
    <property type="component" value="Unassembled WGS sequence"/>
</dbReference>
<dbReference type="PRINTS" id="PR00038">
    <property type="entry name" value="HTHLUXR"/>
</dbReference>
<feature type="domain" description="HTH luxR-type" evidence="4">
    <location>
        <begin position="155"/>
        <end position="220"/>
    </location>
</feature>
<protein>
    <submittedName>
        <fullName evidence="5">Response regulator transcription factor</fullName>
    </submittedName>
</protein>
<dbReference type="CDD" id="cd06170">
    <property type="entry name" value="LuxR_C_like"/>
    <property type="match status" value="1"/>
</dbReference>
<dbReference type="InterPro" id="IPR016032">
    <property type="entry name" value="Sig_transdc_resp-reg_C-effctor"/>
</dbReference>
<gene>
    <name evidence="5" type="ORF">VB738_02125</name>
</gene>
<evidence type="ECO:0000313" key="6">
    <source>
        <dbReference type="Proteomes" id="UP001304461"/>
    </source>
</evidence>
<keyword evidence="6" id="KW-1185">Reference proteome</keyword>
<name>A0ABU5RQL3_9CYAN</name>
<keyword evidence="2" id="KW-0238">DNA-binding</keyword>
<dbReference type="PANTHER" id="PTHR44688:SF16">
    <property type="entry name" value="DNA-BINDING TRANSCRIPTIONAL ACTIVATOR DEVR_DOSR"/>
    <property type="match status" value="1"/>
</dbReference>
<dbReference type="SMART" id="SM00421">
    <property type="entry name" value="HTH_LUXR"/>
    <property type="match status" value="1"/>
</dbReference>
<evidence type="ECO:0000256" key="3">
    <source>
        <dbReference type="ARBA" id="ARBA00023163"/>
    </source>
</evidence>
<accession>A0ABU5RQL3</accession>
<dbReference type="Pfam" id="PF00196">
    <property type="entry name" value="GerE"/>
    <property type="match status" value="1"/>
</dbReference>
<dbReference type="SUPFAM" id="SSF46894">
    <property type="entry name" value="C-terminal effector domain of the bipartite response regulators"/>
    <property type="match status" value="1"/>
</dbReference>
<keyword evidence="3" id="KW-0804">Transcription</keyword>
<dbReference type="SUPFAM" id="SSF52172">
    <property type="entry name" value="CheY-like"/>
    <property type="match status" value="1"/>
</dbReference>
<dbReference type="PROSITE" id="PS50043">
    <property type="entry name" value="HTH_LUXR_2"/>
    <property type="match status" value="1"/>
</dbReference>
<evidence type="ECO:0000259" key="4">
    <source>
        <dbReference type="PROSITE" id="PS50043"/>
    </source>
</evidence>
<evidence type="ECO:0000256" key="1">
    <source>
        <dbReference type="ARBA" id="ARBA00023015"/>
    </source>
</evidence>
<dbReference type="PANTHER" id="PTHR44688">
    <property type="entry name" value="DNA-BINDING TRANSCRIPTIONAL ACTIVATOR DEVR_DOSR"/>
    <property type="match status" value="1"/>
</dbReference>
<evidence type="ECO:0000256" key="2">
    <source>
        <dbReference type="ARBA" id="ARBA00023125"/>
    </source>
</evidence>
<evidence type="ECO:0000313" key="5">
    <source>
        <dbReference type="EMBL" id="MEA5390049.1"/>
    </source>
</evidence>
<dbReference type="EMBL" id="JAYGHX010000001">
    <property type="protein sequence ID" value="MEA5390049.1"/>
    <property type="molecule type" value="Genomic_DNA"/>
</dbReference>
<sequence>MDLTDLIPGIPALLEELEGILAGLTTVACLEHMKWLGAFMCITPVQRSLVGAATTEEEGFRLVERQRPSLLVVSQRLQEGTGLSLVERTEALDPAIRTLLIADDANEDLVREALARGCNGICFESGLFMPALRVVAGGGIYYPEPVAAVLRQQPPVALIEPLTERERVVLNHLMLGLTDQRISQELVVSPETVRTHVKHIFQKLQVDNRTKAVVKSIAAGLINLESALEGRTPVAG</sequence>
<proteinExistence type="predicted"/>
<dbReference type="Gene3D" id="3.40.50.2300">
    <property type="match status" value="1"/>
</dbReference>
<keyword evidence="1" id="KW-0805">Transcription regulation</keyword>